<evidence type="ECO:0000313" key="4">
    <source>
        <dbReference type="Proteomes" id="UP000241960"/>
    </source>
</evidence>
<dbReference type="InterPro" id="IPR017853">
    <property type="entry name" value="GH"/>
</dbReference>
<feature type="domain" description="6-phospho-N-acetylmuramidase N-terminal" evidence="2">
    <location>
        <begin position="3"/>
        <end position="226"/>
    </location>
</feature>
<dbReference type="InterPro" id="IPR043797">
    <property type="entry name" value="MupG_N"/>
</dbReference>
<gene>
    <name evidence="3" type="ORF">BU058_07560</name>
</gene>
<dbReference type="InterPro" id="IPR029000">
    <property type="entry name" value="Cyclophilin-like_dom_sf"/>
</dbReference>
<feature type="domain" description="6-phospho-N-acetylmuramidase C-terminal" evidence="1">
    <location>
        <begin position="242"/>
        <end position="343"/>
    </location>
</feature>
<dbReference type="Gene3D" id="2.40.100.10">
    <property type="entry name" value="Cyclophilin-like"/>
    <property type="match status" value="1"/>
</dbReference>
<organism evidence="3 4">
    <name type="scientific">Staphylococcus succinus</name>
    <dbReference type="NCBI Taxonomy" id="61015"/>
    <lineage>
        <taxon>Bacteria</taxon>
        <taxon>Bacillati</taxon>
        <taxon>Bacillota</taxon>
        <taxon>Bacilli</taxon>
        <taxon>Bacillales</taxon>
        <taxon>Staphylococcaceae</taxon>
        <taxon>Staphylococcus</taxon>
    </lineage>
</organism>
<dbReference type="PANTHER" id="PTHR38435:SF2">
    <property type="entry name" value="DUF871 DOMAIN-CONTAINING PROTEIN"/>
    <property type="match status" value="1"/>
</dbReference>
<dbReference type="InterPro" id="IPR008589">
    <property type="entry name" value="MupG"/>
</dbReference>
<dbReference type="SUPFAM" id="SSF50891">
    <property type="entry name" value="Cyclophilin-like"/>
    <property type="match status" value="1"/>
</dbReference>
<dbReference type="Proteomes" id="UP000241960">
    <property type="component" value="Unassembled WGS sequence"/>
</dbReference>
<name>A0A9Q6MUJ7_9STAP</name>
<sequence>MHGFSIYLSHPIDKSYIDSMIDLGYTTIFTSVQIPEEDDDTKYRYLIELLDYLSTKQVTYMIDINPSLLNHSFYQFLQQYEQAHFIIRIDHSTSIDIVTEIINHGFHCCLNASIVSELLLQQLSYQLEDFSHLCYCHNYYPRPDTGLESQFVKAQNELILKYNAHANIYGFIAGSTLRGPIYKGLPTIEATRYKHPIESAQILRDHFVAHIMIGDTQLHLEYAKRLMDFLRHRHFSLTIEVLDQQAQYILEKTHTVRPDNPGKVIRSQEARHYCTTEIQPFLTNERYYGAITIDNIRNGRYQGELQLIKEHLPSHEHINIVGKVLAEDESLLHCMRPNDKFNFINKSTELR</sequence>
<evidence type="ECO:0000313" key="3">
    <source>
        <dbReference type="EMBL" id="PTI75466.1"/>
    </source>
</evidence>
<accession>A0A9Q6MUJ7</accession>
<reference evidence="3 4" key="1">
    <citation type="journal article" date="2016" name="Front. Microbiol.">
        <title>Comprehensive Phylogenetic Analysis of Bovine Non-aureus Staphylococci Species Based on Whole-Genome Sequencing.</title>
        <authorList>
            <person name="Naushad S."/>
            <person name="Barkema H.W."/>
            <person name="Luby C."/>
            <person name="Condas L.A."/>
            <person name="Nobrega D.B."/>
            <person name="Carson D.A."/>
            <person name="De Buck J."/>
        </authorList>
    </citation>
    <scope>NUCLEOTIDE SEQUENCE [LARGE SCALE GENOMIC DNA]</scope>
    <source>
        <strain evidence="3 4">SNUC 1231</strain>
    </source>
</reference>
<evidence type="ECO:0000259" key="1">
    <source>
        <dbReference type="Pfam" id="PF05913"/>
    </source>
</evidence>
<dbReference type="AlphaFoldDB" id="A0A9Q6MUJ7"/>
<dbReference type="Pfam" id="PF19200">
    <property type="entry name" value="MupG_N"/>
    <property type="match status" value="1"/>
</dbReference>
<dbReference type="RefSeq" id="WP_073505706.1">
    <property type="nucleotide sequence ID" value="NZ_CP018199.1"/>
</dbReference>
<dbReference type="Gene3D" id="3.20.20.70">
    <property type="entry name" value="Aldolase class I"/>
    <property type="match status" value="1"/>
</dbReference>
<dbReference type="InterPro" id="IPR013785">
    <property type="entry name" value="Aldolase_TIM"/>
</dbReference>
<dbReference type="PANTHER" id="PTHR38435">
    <property type="match status" value="1"/>
</dbReference>
<proteinExistence type="predicted"/>
<dbReference type="EMBL" id="PZFQ01000021">
    <property type="protein sequence ID" value="PTI75466.1"/>
    <property type="molecule type" value="Genomic_DNA"/>
</dbReference>
<protein>
    <submittedName>
        <fullName evidence="3">DUF871 domain-containing protein</fullName>
    </submittedName>
</protein>
<evidence type="ECO:0000259" key="2">
    <source>
        <dbReference type="Pfam" id="PF19200"/>
    </source>
</evidence>
<dbReference type="SUPFAM" id="SSF51445">
    <property type="entry name" value="(Trans)glycosidases"/>
    <property type="match status" value="1"/>
</dbReference>
<dbReference type="Pfam" id="PF05913">
    <property type="entry name" value="MupG_C"/>
    <property type="match status" value="1"/>
</dbReference>
<dbReference type="InterPro" id="IPR043894">
    <property type="entry name" value="MupG_C"/>
</dbReference>
<comment type="caution">
    <text evidence="3">The sequence shown here is derived from an EMBL/GenBank/DDBJ whole genome shotgun (WGS) entry which is preliminary data.</text>
</comment>